<dbReference type="AlphaFoldDB" id="A0A1G6URN0"/>
<dbReference type="EMBL" id="FNAG01000002">
    <property type="protein sequence ID" value="SDD43982.1"/>
    <property type="molecule type" value="Genomic_DNA"/>
</dbReference>
<sequence>MSFEVEGFQLQMEPPIYVAKIPGTWLLDHVTPSWRIKDPIQGFQRIVNEKRAIQIAKTVLDQERCFPNAIVLASDVNKLTVNGGNIVLPRKSLFLVVDGQHRLWAQRYSDFDAPYICVLHLGLDEQEMAKLFVEINDNQKRVPSSLRWDLVRLVREQDQAQVRAADIVYELHTSEQSALYQRIDLTGEIKELKIKQGSLAPEIESAVKKAPFKNVGYDVQVSTFISFFTALRDCDPEGWDNGNSNLYSNRIIRALMRTISRILEKEALDPLQATPATFYAYLSHINLDSLNPEEIRGQQGSAGMTAIFETVASQMFT</sequence>
<evidence type="ECO:0000313" key="2">
    <source>
        <dbReference type="Proteomes" id="UP000199603"/>
    </source>
</evidence>
<keyword evidence="2" id="KW-1185">Reference proteome</keyword>
<name>A0A1G6URN0_9GAMM</name>
<dbReference type="InterPro" id="IPR017601">
    <property type="entry name" value="DGQHR-contain_dom"/>
</dbReference>
<accession>A0A1G6URN0</accession>
<dbReference type="OrthoDB" id="9789139at2"/>
<organism evidence="1 2">
    <name type="scientific">Aquimonas voraii</name>
    <dbReference type="NCBI Taxonomy" id="265719"/>
    <lineage>
        <taxon>Bacteria</taxon>
        <taxon>Pseudomonadati</taxon>
        <taxon>Pseudomonadota</taxon>
        <taxon>Gammaproteobacteria</taxon>
        <taxon>Lysobacterales</taxon>
        <taxon>Lysobacteraceae</taxon>
        <taxon>Aquimonas</taxon>
    </lineage>
</organism>
<gene>
    <name evidence="1" type="ORF">SAMN04488509_102461</name>
</gene>
<dbReference type="Proteomes" id="UP000199603">
    <property type="component" value="Unassembled WGS sequence"/>
</dbReference>
<reference evidence="1 2" key="1">
    <citation type="submission" date="2016-10" db="EMBL/GenBank/DDBJ databases">
        <authorList>
            <person name="de Groot N.N."/>
        </authorList>
    </citation>
    <scope>NUCLEOTIDE SEQUENCE [LARGE SCALE GENOMIC DNA]</scope>
    <source>
        <strain evidence="1 2">DSM 16957</strain>
    </source>
</reference>
<evidence type="ECO:0000313" key="1">
    <source>
        <dbReference type="EMBL" id="SDD43982.1"/>
    </source>
</evidence>
<proteinExistence type="predicted"/>
<dbReference type="CDD" id="cd16413">
    <property type="entry name" value="DGQHR_domain"/>
    <property type="match status" value="1"/>
</dbReference>
<dbReference type="RefSeq" id="WP_091240499.1">
    <property type="nucleotide sequence ID" value="NZ_FNAG01000002.1"/>
</dbReference>
<dbReference type="Pfam" id="PF14072">
    <property type="entry name" value="DndB"/>
    <property type="match status" value="1"/>
</dbReference>
<protein>
    <submittedName>
        <fullName evidence="1">DGQHR domain-containing protein</fullName>
    </submittedName>
</protein>
<dbReference type="NCBIfam" id="TIGR03187">
    <property type="entry name" value="DGQHR"/>
    <property type="match status" value="1"/>
</dbReference>
<dbReference type="InterPro" id="IPR017642">
    <property type="entry name" value="DNA_S_mod_DndB"/>
</dbReference>